<gene>
    <name evidence="3" type="ordered locus">Sthe_2083</name>
</gene>
<keyword evidence="4" id="KW-1185">Reference proteome</keyword>
<feature type="region of interest" description="Disordered" evidence="1">
    <location>
        <begin position="18"/>
        <end position="37"/>
    </location>
</feature>
<dbReference type="EMBL" id="CP001823">
    <property type="protein sequence ID" value="ACZ39511.1"/>
    <property type="molecule type" value="Genomic_DNA"/>
</dbReference>
<evidence type="ECO:0000313" key="3">
    <source>
        <dbReference type="EMBL" id="ACZ39511.1"/>
    </source>
</evidence>
<dbReference type="InParanoid" id="D1C5V9"/>
<evidence type="ECO:0000313" key="4">
    <source>
        <dbReference type="Proteomes" id="UP000002027"/>
    </source>
</evidence>
<protein>
    <submittedName>
        <fullName evidence="3">Uncharacterized protein</fullName>
    </submittedName>
</protein>
<dbReference type="STRING" id="479434.Sthe_2083"/>
<name>D1C5V9_SPHTD</name>
<sequence>MCRSALIDGVYERRHVPHRAVPGRQPPNSWHPERSAGSLPAPVLTTRRWGRLVPTVYLLGVVLVLGCVTGGSWLAAGAVVGYWWVEIGVGREASGLLDIFQHSRPAEGVLAEWNRAALAAGAGLMTSNANLAARRPGRWR</sequence>
<accession>D1C5V9</accession>
<evidence type="ECO:0000256" key="2">
    <source>
        <dbReference type="SAM" id="Phobius"/>
    </source>
</evidence>
<dbReference type="AlphaFoldDB" id="D1C5V9"/>
<keyword evidence="2" id="KW-0472">Membrane</keyword>
<dbReference type="Proteomes" id="UP000002027">
    <property type="component" value="Chromosome 1"/>
</dbReference>
<reference evidence="4" key="1">
    <citation type="submission" date="2009-11" db="EMBL/GenBank/DDBJ databases">
        <title>The complete chromosome 1 of Sphaerobacter thermophilus DSM 20745.</title>
        <authorList>
            <person name="Lucas S."/>
            <person name="Copeland A."/>
            <person name="Lapidus A."/>
            <person name="Glavina del Rio T."/>
            <person name="Dalin E."/>
            <person name="Tice H."/>
            <person name="Bruce D."/>
            <person name="Goodwin L."/>
            <person name="Pitluck S."/>
            <person name="Kyrpides N."/>
            <person name="Mavromatis K."/>
            <person name="Ivanova N."/>
            <person name="Mikhailova N."/>
            <person name="LaButti K.M."/>
            <person name="Clum A."/>
            <person name="Sun H.I."/>
            <person name="Brettin T."/>
            <person name="Detter J.C."/>
            <person name="Han C."/>
            <person name="Larimer F."/>
            <person name="Land M."/>
            <person name="Hauser L."/>
            <person name="Markowitz V."/>
            <person name="Cheng J.F."/>
            <person name="Hugenholtz P."/>
            <person name="Woyke T."/>
            <person name="Wu D."/>
            <person name="Steenblock K."/>
            <person name="Schneider S."/>
            <person name="Pukall R."/>
            <person name="Goeker M."/>
            <person name="Klenk H.P."/>
            <person name="Eisen J.A."/>
        </authorList>
    </citation>
    <scope>NUCLEOTIDE SEQUENCE [LARGE SCALE GENOMIC DNA]</scope>
    <source>
        <strain evidence="4">ATCC 49802 / DSM 20745 / S 6022</strain>
    </source>
</reference>
<evidence type="ECO:0000256" key="1">
    <source>
        <dbReference type="SAM" id="MobiDB-lite"/>
    </source>
</evidence>
<proteinExistence type="predicted"/>
<keyword evidence="2" id="KW-0812">Transmembrane</keyword>
<dbReference type="HOGENOM" id="CLU_1833948_0_0_0"/>
<keyword evidence="2" id="KW-1133">Transmembrane helix</keyword>
<dbReference type="KEGG" id="sti:Sthe_2083"/>
<organism evidence="3 4">
    <name type="scientific">Sphaerobacter thermophilus (strain ATCC 49802 / DSM 20745 / KCCM 41009 / NCIMB 13125 / S 6022)</name>
    <dbReference type="NCBI Taxonomy" id="479434"/>
    <lineage>
        <taxon>Bacteria</taxon>
        <taxon>Pseudomonadati</taxon>
        <taxon>Thermomicrobiota</taxon>
        <taxon>Thermomicrobia</taxon>
        <taxon>Sphaerobacterales</taxon>
        <taxon>Sphaerobacterineae</taxon>
        <taxon>Sphaerobacteraceae</taxon>
        <taxon>Sphaerobacter</taxon>
    </lineage>
</organism>
<dbReference type="RefSeq" id="WP_012872557.1">
    <property type="nucleotide sequence ID" value="NC_013523.1"/>
</dbReference>
<reference evidence="3 4" key="2">
    <citation type="journal article" date="2010" name="Stand. Genomic Sci.">
        <title>Complete genome sequence of Desulfohalobium retbaense type strain (HR(100)).</title>
        <authorList>
            <person name="Spring S."/>
            <person name="Nolan M."/>
            <person name="Lapidus A."/>
            <person name="Glavina Del Rio T."/>
            <person name="Copeland A."/>
            <person name="Tice H."/>
            <person name="Cheng J.F."/>
            <person name="Lucas S."/>
            <person name="Land M."/>
            <person name="Chen F."/>
            <person name="Bruce D."/>
            <person name="Goodwin L."/>
            <person name="Pitluck S."/>
            <person name="Ivanova N."/>
            <person name="Mavromatis K."/>
            <person name="Mikhailova N."/>
            <person name="Pati A."/>
            <person name="Chen A."/>
            <person name="Palaniappan K."/>
            <person name="Hauser L."/>
            <person name="Chang Y.J."/>
            <person name="Jeffries C.D."/>
            <person name="Munk C."/>
            <person name="Kiss H."/>
            <person name="Chain P."/>
            <person name="Han C."/>
            <person name="Brettin T."/>
            <person name="Detter J.C."/>
            <person name="Schuler E."/>
            <person name="Goker M."/>
            <person name="Rohde M."/>
            <person name="Bristow J."/>
            <person name="Eisen J.A."/>
            <person name="Markowitz V."/>
            <person name="Hugenholtz P."/>
            <person name="Kyrpides N.C."/>
            <person name="Klenk H.P."/>
        </authorList>
    </citation>
    <scope>NUCLEOTIDE SEQUENCE [LARGE SCALE GENOMIC DNA]</scope>
    <source>
        <strain evidence="4">ATCC 49802 / DSM 20745 / S 6022</strain>
    </source>
</reference>
<feature type="transmembrane region" description="Helical" evidence="2">
    <location>
        <begin position="56"/>
        <end position="85"/>
    </location>
</feature>